<sequence length="165" mass="19082">MRVVSHERVSPAEARRRILDDETAATYVSAWHQLQKAKESWLAAWWPPRKARVCELRARLDEVRPRRWGWGARVAWYGLVCGDMEEVWRTLTRSDWRDAEVHLREAVVRPPPPLPRDDLPITSEKDDWYGWSDYNIPAGGWGSDFDVPEEAEDASNGSDDARDVA</sequence>
<dbReference type="AlphaFoldDB" id="A0A0F9NUB3"/>
<organism evidence="2">
    <name type="scientific">marine sediment metagenome</name>
    <dbReference type="NCBI Taxonomy" id="412755"/>
    <lineage>
        <taxon>unclassified sequences</taxon>
        <taxon>metagenomes</taxon>
        <taxon>ecological metagenomes</taxon>
    </lineage>
</organism>
<proteinExistence type="predicted"/>
<gene>
    <name evidence="2" type="ORF">LCGC14_0983360</name>
</gene>
<evidence type="ECO:0000313" key="2">
    <source>
        <dbReference type="EMBL" id="KKN15697.1"/>
    </source>
</evidence>
<feature type="region of interest" description="Disordered" evidence="1">
    <location>
        <begin position="140"/>
        <end position="165"/>
    </location>
</feature>
<accession>A0A0F9NUB3</accession>
<comment type="caution">
    <text evidence="2">The sequence shown here is derived from an EMBL/GenBank/DDBJ whole genome shotgun (WGS) entry which is preliminary data.</text>
</comment>
<name>A0A0F9NUB3_9ZZZZ</name>
<reference evidence="2" key="1">
    <citation type="journal article" date="2015" name="Nature">
        <title>Complex archaea that bridge the gap between prokaryotes and eukaryotes.</title>
        <authorList>
            <person name="Spang A."/>
            <person name="Saw J.H."/>
            <person name="Jorgensen S.L."/>
            <person name="Zaremba-Niedzwiedzka K."/>
            <person name="Martijn J."/>
            <person name="Lind A.E."/>
            <person name="van Eijk R."/>
            <person name="Schleper C."/>
            <person name="Guy L."/>
            <person name="Ettema T.J."/>
        </authorList>
    </citation>
    <scope>NUCLEOTIDE SEQUENCE</scope>
</reference>
<protein>
    <submittedName>
        <fullName evidence="2">Uncharacterized protein</fullName>
    </submittedName>
</protein>
<dbReference type="EMBL" id="LAZR01003687">
    <property type="protein sequence ID" value="KKN15697.1"/>
    <property type="molecule type" value="Genomic_DNA"/>
</dbReference>
<evidence type="ECO:0000256" key="1">
    <source>
        <dbReference type="SAM" id="MobiDB-lite"/>
    </source>
</evidence>